<proteinExistence type="predicted"/>
<gene>
    <name evidence="2" type="ORF">F5891DRAFT_987486</name>
</gene>
<evidence type="ECO:0000256" key="1">
    <source>
        <dbReference type="SAM" id="MobiDB-lite"/>
    </source>
</evidence>
<feature type="compositionally biased region" description="Acidic residues" evidence="1">
    <location>
        <begin position="297"/>
        <end position="308"/>
    </location>
</feature>
<name>A0AAD4HBT6_9AGAM</name>
<protein>
    <submittedName>
        <fullName evidence="2">Uncharacterized protein</fullName>
    </submittedName>
</protein>
<evidence type="ECO:0000313" key="3">
    <source>
        <dbReference type="Proteomes" id="UP001195769"/>
    </source>
</evidence>
<dbReference type="GeneID" id="64672212"/>
<dbReference type="EMBL" id="JABBWK010000163">
    <property type="protein sequence ID" value="KAG1889067.1"/>
    <property type="molecule type" value="Genomic_DNA"/>
</dbReference>
<dbReference type="Proteomes" id="UP001195769">
    <property type="component" value="Unassembled WGS sequence"/>
</dbReference>
<dbReference type="RefSeq" id="XP_041217386.1">
    <property type="nucleotide sequence ID" value="XM_041377914.1"/>
</dbReference>
<accession>A0AAD4HBT6</accession>
<feature type="compositionally biased region" description="Polar residues" evidence="1">
    <location>
        <begin position="237"/>
        <end position="249"/>
    </location>
</feature>
<comment type="caution">
    <text evidence="2">The sequence shown here is derived from an EMBL/GenBank/DDBJ whole genome shotgun (WGS) entry which is preliminary data.</text>
</comment>
<feature type="compositionally biased region" description="Polar residues" evidence="1">
    <location>
        <begin position="112"/>
        <end position="122"/>
    </location>
</feature>
<sequence length="389" mass="41722">MPLVTHSGCWTKAPPPPDYVRTYASKDQKAAKSNADDNQQTRSHAGPKSVMNTQTQDHPHPRPKARPLPRSKCSDPMTSSAEEDIFFSNFSKCSSLGRKKCSDMNEGPKVQLSDTANGSTNGADGYVPSAGLKEDGTSNDANEDSATNHREQTAFLSDSECGGATATHEGERSNGECSGAAVTDEGERSNGECGGVAATNEGERDAGLSDGECGGTTMTNKMERDAVLSDSECDGTAVTNKQEKTTVAPTTVRLRRSGARKWYAPGHESKPTESSDSDSNWAELEEKNDNADANPEGCDEDQTSEDGDGATHKAGRLSKEGVLKTEEFGKRVMAEATAIGKEFGKHWRVILIKAGLAMKATCKESAWNQHQAWFPTVLPPSKEHKLLYS</sequence>
<feature type="region of interest" description="Disordered" evidence="1">
    <location>
        <begin position="97"/>
        <end position="320"/>
    </location>
</feature>
<evidence type="ECO:0000313" key="2">
    <source>
        <dbReference type="EMBL" id="KAG1889067.1"/>
    </source>
</evidence>
<feature type="region of interest" description="Disordered" evidence="1">
    <location>
        <begin position="1"/>
        <end position="79"/>
    </location>
</feature>
<organism evidence="2 3">
    <name type="scientific">Suillus fuscotomentosus</name>
    <dbReference type="NCBI Taxonomy" id="1912939"/>
    <lineage>
        <taxon>Eukaryota</taxon>
        <taxon>Fungi</taxon>
        <taxon>Dikarya</taxon>
        <taxon>Basidiomycota</taxon>
        <taxon>Agaricomycotina</taxon>
        <taxon>Agaricomycetes</taxon>
        <taxon>Agaricomycetidae</taxon>
        <taxon>Boletales</taxon>
        <taxon>Suillineae</taxon>
        <taxon>Suillaceae</taxon>
        <taxon>Suillus</taxon>
    </lineage>
</organism>
<reference evidence="2" key="1">
    <citation type="journal article" date="2020" name="New Phytol.">
        <title>Comparative genomics reveals dynamic genome evolution in host specialist ectomycorrhizal fungi.</title>
        <authorList>
            <person name="Lofgren L.A."/>
            <person name="Nguyen N.H."/>
            <person name="Vilgalys R."/>
            <person name="Ruytinx J."/>
            <person name="Liao H.L."/>
            <person name="Branco S."/>
            <person name="Kuo A."/>
            <person name="LaButti K."/>
            <person name="Lipzen A."/>
            <person name="Andreopoulos W."/>
            <person name="Pangilinan J."/>
            <person name="Riley R."/>
            <person name="Hundley H."/>
            <person name="Na H."/>
            <person name="Barry K."/>
            <person name="Grigoriev I.V."/>
            <person name="Stajich J.E."/>
            <person name="Kennedy P.G."/>
        </authorList>
    </citation>
    <scope>NUCLEOTIDE SEQUENCE</scope>
    <source>
        <strain evidence="2">FC203</strain>
    </source>
</reference>
<dbReference type="AlphaFoldDB" id="A0AAD4HBT6"/>
<keyword evidence="3" id="KW-1185">Reference proteome</keyword>